<accession>A0AAV7I5P8</accession>
<name>A0AAV7I5P8_COTGL</name>
<evidence type="ECO:0000256" key="1">
    <source>
        <dbReference type="SAM" id="MobiDB-lite"/>
    </source>
</evidence>
<feature type="compositionally biased region" description="Polar residues" evidence="1">
    <location>
        <begin position="68"/>
        <end position="87"/>
    </location>
</feature>
<feature type="compositionally biased region" description="Polar residues" evidence="1">
    <location>
        <begin position="1"/>
        <end position="21"/>
    </location>
</feature>
<feature type="region of interest" description="Disordered" evidence="1">
    <location>
        <begin position="165"/>
        <end position="206"/>
    </location>
</feature>
<keyword evidence="3" id="KW-1185">Reference proteome</keyword>
<proteinExistence type="predicted"/>
<evidence type="ECO:0000313" key="3">
    <source>
        <dbReference type="Proteomes" id="UP000826195"/>
    </source>
</evidence>
<organism evidence="2 3">
    <name type="scientific">Cotesia glomerata</name>
    <name type="common">Lepidopteran parasitic wasp</name>
    <name type="synonym">Apanteles glomeratus</name>
    <dbReference type="NCBI Taxonomy" id="32391"/>
    <lineage>
        <taxon>Eukaryota</taxon>
        <taxon>Metazoa</taxon>
        <taxon>Ecdysozoa</taxon>
        <taxon>Arthropoda</taxon>
        <taxon>Hexapoda</taxon>
        <taxon>Insecta</taxon>
        <taxon>Pterygota</taxon>
        <taxon>Neoptera</taxon>
        <taxon>Endopterygota</taxon>
        <taxon>Hymenoptera</taxon>
        <taxon>Apocrita</taxon>
        <taxon>Ichneumonoidea</taxon>
        <taxon>Braconidae</taxon>
        <taxon>Microgastrinae</taxon>
        <taxon>Cotesia</taxon>
    </lineage>
</organism>
<reference evidence="2 3" key="1">
    <citation type="journal article" date="2021" name="J. Hered.">
        <title>A chromosome-level genome assembly of the parasitoid wasp, Cotesia glomerata (Hymenoptera: Braconidae).</title>
        <authorList>
            <person name="Pinto B.J."/>
            <person name="Weis J.J."/>
            <person name="Gamble T."/>
            <person name="Ode P.J."/>
            <person name="Paul R."/>
            <person name="Zaspel J.M."/>
        </authorList>
    </citation>
    <scope>NUCLEOTIDE SEQUENCE [LARGE SCALE GENOMIC DNA]</scope>
    <source>
        <strain evidence="2">CgM1</strain>
    </source>
</reference>
<dbReference type="AlphaFoldDB" id="A0AAV7I5P8"/>
<sequence length="367" mass="40426">MMASSLFRTPASSPPKISSPGTHPHSLVPGLAIDAINKDYRPGDLEPVRFISPGYKGQDNETTDHRNISSPTSPNSLGWSSGPQSFLSSEPSSPAPTSAGGSSMSMSLISNDGQGFAGPTYSTTPCIEMNFNDFCRTIDQDNREGRGSISYTDYYSNEDGIIRRVTPKDKDKDGGLQDPMDDEEDHTLTLRQNEEQKKQDVKSLFDQKESLVKPGSSFKKIGRFRVESMEIADEDVRIKETESKRPDELKKSKIIPKVKKGKLISRSQSVSNAQIDNIMGNITEVDRETSHYSSTSSMKVGSFSIPLDKDLSDWKNPELQTEVSPSVSLPSPAITIKQEEPIVVVANSMEDKSRFTIGFEVDDNSKD</sequence>
<feature type="compositionally biased region" description="Basic and acidic residues" evidence="1">
    <location>
        <begin position="58"/>
        <end position="67"/>
    </location>
</feature>
<feature type="region of interest" description="Disordered" evidence="1">
    <location>
        <begin position="42"/>
        <end position="106"/>
    </location>
</feature>
<dbReference type="EMBL" id="JAHXZJ010002248">
    <property type="protein sequence ID" value="KAH0544033.1"/>
    <property type="molecule type" value="Genomic_DNA"/>
</dbReference>
<feature type="compositionally biased region" description="Basic and acidic residues" evidence="1">
    <location>
        <begin position="186"/>
        <end position="206"/>
    </location>
</feature>
<protein>
    <submittedName>
        <fullName evidence="2">Uncharacterized protein</fullName>
    </submittedName>
</protein>
<comment type="caution">
    <text evidence="2">The sequence shown here is derived from an EMBL/GenBank/DDBJ whole genome shotgun (WGS) entry which is preliminary data.</text>
</comment>
<evidence type="ECO:0000313" key="2">
    <source>
        <dbReference type="EMBL" id="KAH0544033.1"/>
    </source>
</evidence>
<feature type="region of interest" description="Disordered" evidence="1">
    <location>
        <begin position="1"/>
        <end position="30"/>
    </location>
</feature>
<feature type="compositionally biased region" description="Low complexity" evidence="1">
    <location>
        <begin position="88"/>
        <end position="106"/>
    </location>
</feature>
<feature type="compositionally biased region" description="Basic and acidic residues" evidence="1">
    <location>
        <begin position="165"/>
        <end position="175"/>
    </location>
</feature>
<gene>
    <name evidence="2" type="ORF">KQX54_001072</name>
</gene>
<dbReference type="Proteomes" id="UP000826195">
    <property type="component" value="Unassembled WGS sequence"/>
</dbReference>